<dbReference type="FunFam" id="1.20.1250.20:FF:000067">
    <property type="entry name" value="sialin isoform X2"/>
    <property type="match status" value="1"/>
</dbReference>
<dbReference type="PROSITE" id="PS50850">
    <property type="entry name" value="MFS"/>
    <property type="match status" value="1"/>
</dbReference>
<dbReference type="PANTHER" id="PTHR11662:SF399">
    <property type="entry name" value="FI19708P1-RELATED"/>
    <property type="match status" value="1"/>
</dbReference>
<accession>A0A6G3MEJ7</accession>
<organism evidence="9">
    <name type="scientific">Henneguya salminicola</name>
    <name type="common">Myxosporean</name>
    <dbReference type="NCBI Taxonomy" id="69463"/>
    <lineage>
        <taxon>Eukaryota</taxon>
        <taxon>Metazoa</taxon>
        <taxon>Cnidaria</taxon>
        <taxon>Myxozoa</taxon>
        <taxon>Myxosporea</taxon>
        <taxon>Bivalvulida</taxon>
        <taxon>Platysporina</taxon>
        <taxon>Myxobolidae</taxon>
        <taxon>Henneguya</taxon>
    </lineage>
</organism>
<sequence length="251" mass="28051">MKIEEFEKNKMSYSFPKRYILACMVFFGFCILYGLRVNINIAINAMVTNHSVYENGFTVTKSPEFDWDSKLQGTLLGAFYYGYLVLQIPGGWLAYKFGGTHIFGAALGIASLLTLLTPVVARFNMYLLISLRVLEGLVLGVLFPCNHAIWAVWAPPLERSRLFTITAAGCPVGTIITMPIAGLLSKYGFDGGWASVFYVSGGVGLFWYFVWCLAIHTTPQNHPTISSYELEYIQSTTVDTKNKSRIIRFLG</sequence>
<reference evidence="9" key="1">
    <citation type="submission" date="2018-11" db="EMBL/GenBank/DDBJ databases">
        <title>Henneguya salminicola genome and transcriptome.</title>
        <authorList>
            <person name="Yahalomi D."/>
            <person name="Atkinson S.D."/>
            <person name="Neuhof M."/>
            <person name="Chang E.S."/>
            <person name="Philippe H."/>
            <person name="Cartwright P."/>
            <person name="Bartholomew J.L."/>
            <person name="Huchon D."/>
        </authorList>
    </citation>
    <scope>NUCLEOTIDE SEQUENCE</scope>
    <source>
        <strain evidence="9">Hz1</strain>
        <tissue evidence="9">Whole</tissue>
    </source>
</reference>
<name>A0A6G3MEJ7_HENSL</name>
<dbReference type="EMBL" id="GHBP01000665">
    <property type="protein sequence ID" value="NDJ92419.1"/>
    <property type="molecule type" value="Transcribed_RNA"/>
</dbReference>
<dbReference type="Gene3D" id="1.20.1250.20">
    <property type="entry name" value="MFS general substrate transporter like domains"/>
    <property type="match status" value="1"/>
</dbReference>
<dbReference type="InterPro" id="IPR050382">
    <property type="entry name" value="MFS_Na/Anion_cotransporter"/>
</dbReference>
<evidence type="ECO:0000256" key="2">
    <source>
        <dbReference type="ARBA" id="ARBA00022475"/>
    </source>
</evidence>
<dbReference type="GO" id="GO:0006820">
    <property type="term" value="P:monoatomic anion transport"/>
    <property type="evidence" value="ECO:0007669"/>
    <property type="project" value="TreeGrafter"/>
</dbReference>
<keyword evidence="3 7" id="KW-0812">Transmembrane</keyword>
<dbReference type="InterPro" id="IPR020846">
    <property type="entry name" value="MFS_dom"/>
</dbReference>
<dbReference type="InterPro" id="IPR011701">
    <property type="entry name" value="MFS"/>
</dbReference>
<comment type="subcellular location">
    <subcellularLocation>
        <location evidence="1">Cell membrane</location>
        <topology evidence="1">Multi-pass membrane protein</topology>
    </subcellularLocation>
</comment>
<proteinExistence type="predicted"/>
<feature type="transmembrane region" description="Helical" evidence="7">
    <location>
        <begin position="196"/>
        <end position="215"/>
    </location>
</feature>
<evidence type="ECO:0000259" key="8">
    <source>
        <dbReference type="PROSITE" id="PS50850"/>
    </source>
</evidence>
<feature type="transmembrane region" description="Helical" evidence="7">
    <location>
        <begin position="102"/>
        <end position="121"/>
    </location>
</feature>
<evidence type="ECO:0000256" key="3">
    <source>
        <dbReference type="ARBA" id="ARBA00022692"/>
    </source>
</evidence>
<dbReference type="SUPFAM" id="SSF103473">
    <property type="entry name" value="MFS general substrate transporter"/>
    <property type="match status" value="1"/>
</dbReference>
<dbReference type="AlphaFoldDB" id="A0A6G3MEJ7"/>
<keyword evidence="6" id="KW-0325">Glycoprotein</keyword>
<feature type="transmembrane region" description="Helical" evidence="7">
    <location>
        <begin position="20"/>
        <end position="43"/>
    </location>
</feature>
<dbReference type="OrthoDB" id="2985014at2759"/>
<evidence type="ECO:0000313" key="9">
    <source>
        <dbReference type="EMBL" id="NDJ92419.1"/>
    </source>
</evidence>
<dbReference type="PANTHER" id="PTHR11662">
    <property type="entry name" value="SOLUTE CARRIER FAMILY 17"/>
    <property type="match status" value="1"/>
</dbReference>
<feature type="transmembrane region" description="Helical" evidence="7">
    <location>
        <begin position="162"/>
        <end position="184"/>
    </location>
</feature>
<dbReference type="GO" id="GO:0005886">
    <property type="term" value="C:plasma membrane"/>
    <property type="evidence" value="ECO:0007669"/>
    <property type="project" value="UniProtKB-SubCell"/>
</dbReference>
<dbReference type="Pfam" id="PF07690">
    <property type="entry name" value="MFS_1"/>
    <property type="match status" value="1"/>
</dbReference>
<protein>
    <submittedName>
        <fullName evidence="9">Vesicular glutamate transporter 2 (Trinotate prediction)</fullName>
    </submittedName>
</protein>
<keyword evidence="5 7" id="KW-0472">Membrane</keyword>
<feature type="transmembrane region" description="Helical" evidence="7">
    <location>
        <begin position="127"/>
        <end position="150"/>
    </location>
</feature>
<dbReference type="InterPro" id="IPR036259">
    <property type="entry name" value="MFS_trans_sf"/>
</dbReference>
<evidence type="ECO:0000256" key="1">
    <source>
        <dbReference type="ARBA" id="ARBA00004651"/>
    </source>
</evidence>
<dbReference type="GO" id="GO:0022857">
    <property type="term" value="F:transmembrane transporter activity"/>
    <property type="evidence" value="ECO:0007669"/>
    <property type="project" value="InterPro"/>
</dbReference>
<evidence type="ECO:0000256" key="7">
    <source>
        <dbReference type="SAM" id="Phobius"/>
    </source>
</evidence>
<feature type="domain" description="Major facilitator superfamily (MFS) profile" evidence="8">
    <location>
        <begin position="20"/>
        <end position="251"/>
    </location>
</feature>
<evidence type="ECO:0000256" key="6">
    <source>
        <dbReference type="ARBA" id="ARBA00023180"/>
    </source>
</evidence>
<keyword evidence="2" id="KW-1003">Cell membrane</keyword>
<evidence type="ECO:0000256" key="4">
    <source>
        <dbReference type="ARBA" id="ARBA00022989"/>
    </source>
</evidence>
<keyword evidence="4 7" id="KW-1133">Transmembrane helix</keyword>
<feature type="transmembrane region" description="Helical" evidence="7">
    <location>
        <begin position="78"/>
        <end position="95"/>
    </location>
</feature>
<evidence type="ECO:0000256" key="5">
    <source>
        <dbReference type="ARBA" id="ARBA00023136"/>
    </source>
</evidence>